<dbReference type="GO" id="GO:0043169">
    <property type="term" value="F:cation binding"/>
    <property type="evidence" value="ECO:0007669"/>
    <property type="project" value="InterPro"/>
</dbReference>
<feature type="domain" description="Glycosyl hydrolase family 13 catalytic" evidence="9">
    <location>
        <begin position="190"/>
        <end position="560"/>
    </location>
</feature>
<comment type="catalytic activity">
    <reaction evidence="1">
        <text>Transfers a segment of a (1-&gt;4)-alpha-D-glucan chain to a primary hydroxy group in a similar glucan chain.</text>
        <dbReference type="EC" id="2.4.1.18"/>
    </reaction>
</comment>
<dbReference type="EC" id="2.4.1.18" evidence="4"/>
<organism evidence="10">
    <name type="scientific">Mariniphaga anaerophila</name>
    <dbReference type="NCBI Taxonomy" id="1484053"/>
    <lineage>
        <taxon>Bacteria</taxon>
        <taxon>Pseudomonadati</taxon>
        <taxon>Bacteroidota</taxon>
        <taxon>Bacteroidia</taxon>
        <taxon>Marinilabiliales</taxon>
        <taxon>Prolixibacteraceae</taxon>
        <taxon>Mariniphaga</taxon>
    </lineage>
</organism>
<dbReference type="PANTHER" id="PTHR43651:SF3">
    <property type="entry name" value="1,4-ALPHA-GLUCAN-BRANCHING ENZYME"/>
    <property type="match status" value="1"/>
</dbReference>
<evidence type="ECO:0000313" key="10">
    <source>
        <dbReference type="EMBL" id="HDR50589.1"/>
    </source>
</evidence>
<evidence type="ECO:0000259" key="9">
    <source>
        <dbReference type="SMART" id="SM00642"/>
    </source>
</evidence>
<dbReference type="SUPFAM" id="SSF81296">
    <property type="entry name" value="E set domains"/>
    <property type="match status" value="1"/>
</dbReference>
<dbReference type="FunFam" id="2.60.40.1180:FF:000050">
    <property type="entry name" value="1,4-alpha-glucan branching enzyme"/>
    <property type="match status" value="1"/>
</dbReference>
<dbReference type="CDD" id="cd02854">
    <property type="entry name" value="E_set_GBE_euk_N"/>
    <property type="match status" value="1"/>
</dbReference>
<evidence type="ECO:0000256" key="3">
    <source>
        <dbReference type="ARBA" id="ARBA00009000"/>
    </source>
</evidence>
<dbReference type="InterPro" id="IPR017853">
    <property type="entry name" value="GH"/>
</dbReference>
<keyword evidence="5" id="KW-0328">Glycosyltransferase</keyword>
<dbReference type="InterPro" id="IPR006047">
    <property type="entry name" value="GH13_cat_dom"/>
</dbReference>
<dbReference type="Proteomes" id="UP000886047">
    <property type="component" value="Unassembled WGS sequence"/>
</dbReference>
<dbReference type="Gene3D" id="2.60.40.1180">
    <property type="entry name" value="Golgi alpha-mannosidase II"/>
    <property type="match status" value="1"/>
</dbReference>
<evidence type="ECO:0000256" key="1">
    <source>
        <dbReference type="ARBA" id="ARBA00000826"/>
    </source>
</evidence>
<comment type="function">
    <text evidence="2">Catalyzes the formation of the alpha-1,6-glucosidic linkages in glycogen by scission of a 1,4-alpha-linked oligosaccharide from growing alpha-1,4-glucan chains and the subsequent attachment of the oligosaccharide to the alpha-1,6 position.</text>
</comment>
<dbReference type="PANTHER" id="PTHR43651">
    <property type="entry name" value="1,4-ALPHA-GLUCAN-BRANCHING ENZYME"/>
    <property type="match status" value="1"/>
</dbReference>
<keyword evidence="7" id="KW-0119">Carbohydrate metabolism</keyword>
<dbReference type="InterPro" id="IPR014756">
    <property type="entry name" value="Ig_E-set"/>
</dbReference>
<dbReference type="Gene3D" id="2.60.40.10">
    <property type="entry name" value="Immunoglobulins"/>
    <property type="match status" value="1"/>
</dbReference>
<proteinExistence type="inferred from homology"/>
<dbReference type="FunFam" id="3.20.20.80:FF:000001">
    <property type="entry name" value="1,4-alpha-glucan branching enzyme"/>
    <property type="match status" value="1"/>
</dbReference>
<dbReference type="InterPro" id="IPR006048">
    <property type="entry name" value="A-amylase/branching_C"/>
</dbReference>
<evidence type="ECO:0000256" key="2">
    <source>
        <dbReference type="ARBA" id="ARBA00002953"/>
    </source>
</evidence>
<dbReference type="SUPFAM" id="SSF51445">
    <property type="entry name" value="(Trans)glycosidases"/>
    <property type="match status" value="1"/>
</dbReference>
<comment type="caution">
    <text evidence="10">The sequence shown here is derived from an EMBL/GenBank/DDBJ whole genome shotgun (WGS) entry which is preliminary data.</text>
</comment>
<accession>A0A831L9L7</accession>
<dbReference type="InterPro" id="IPR013783">
    <property type="entry name" value="Ig-like_fold"/>
</dbReference>
<dbReference type="Pfam" id="PF00128">
    <property type="entry name" value="Alpha-amylase"/>
    <property type="match status" value="1"/>
</dbReference>
<feature type="active site" description="Nucleophile" evidence="8">
    <location>
        <position position="328"/>
    </location>
</feature>
<dbReference type="GO" id="GO:0005737">
    <property type="term" value="C:cytoplasm"/>
    <property type="evidence" value="ECO:0007669"/>
    <property type="project" value="TreeGrafter"/>
</dbReference>
<dbReference type="CDD" id="cd11321">
    <property type="entry name" value="AmyAc_bac_euk_BE"/>
    <property type="match status" value="1"/>
</dbReference>
<dbReference type="InterPro" id="IPR013780">
    <property type="entry name" value="Glyco_hydro_b"/>
</dbReference>
<dbReference type="GO" id="GO:0003844">
    <property type="term" value="F:1,4-alpha-glucan branching enzyme activity"/>
    <property type="evidence" value="ECO:0007669"/>
    <property type="project" value="UniProtKB-EC"/>
</dbReference>
<sequence>MTKKIPKLVQDDMWLQPYADVITHRIETARMKEKELTGDRSLYEFASGHLYFGLHKTSEGWVMREWAPNATFIYLVGSFNNWEEQKPYAFELVGDGVWQLNLKDDELKHGDLYALSMHWAVDYGKRVPAWANYVVQDPETHIFNAQVWRPEEVYQWKNNGFKGITDPPLIYEAHIGMSGEEERVHTYNEFREKMLPRIKENGYNTVQLMAIPEHPYYGSFGYHVSSFFAPSSRFGTPDDLKRLIDEAHGMGLAVIMDIVHSHAVKNEAEGLGKYDGTRYQFFHEGGKGEHPAWDSYCFNYGKNEVLHFLLSNLKFWLEEFRFDGFRFDGVTSMLYFDHGLGKAFSGYDDYFGQNVDLEAITYIALANKLIKQIKSNSISIAEDMSGMPGLAVPQEMGGLGFDYRMAMGVPDYWIKLIKEKKDDDWEVGDIFYNLTSKRMDEKVVSYAESHDQALVGDKTIIFRLIDKEMYFSMRKDQPNLIVDRGIALHKMIRLITATTAGGAYLNFMGNEFGHPEWIDFPREGNGWSYKHCRRLWSIAEDPGLKYHWLYDFDKEMIRFISDNKLLTIPPVDFVMENKPDKVLAYHRGLFLFVFNFNPTQSFTDYGIPLGPGKYQIVLSTDSGHFGGHDRVDQDIPYYTLPSGGLSSQHYLKLYLPARTALVLKKIDFPKVK</sequence>
<dbReference type="PIRSF" id="PIRSF000463">
    <property type="entry name" value="GlgB"/>
    <property type="match status" value="1"/>
</dbReference>
<comment type="similarity">
    <text evidence="3">Belongs to the glycosyl hydrolase 13 family. GlgB subfamily.</text>
</comment>
<protein>
    <recommendedName>
        <fullName evidence="4">1,4-alpha-glucan branching enzyme</fullName>
        <ecNumber evidence="4">2.4.1.18</ecNumber>
    </recommendedName>
</protein>
<keyword evidence="6" id="KW-0808">Transferase</keyword>
<dbReference type="Pfam" id="PF02806">
    <property type="entry name" value="Alpha-amylase_C"/>
    <property type="match status" value="1"/>
</dbReference>
<dbReference type="InterPro" id="IPR037439">
    <property type="entry name" value="Branching_enzy"/>
</dbReference>
<dbReference type="GO" id="GO:0005978">
    <property type="term" value="P:glycogen biosynthetic process"/>
    <property type="evidence" value="ECO:0007669"/>
    <property type="project" value="InterPro"/>
</dbReference>
<dbReference type="InterPro" id="IPR004193">
    <property type="entry name" value="Glyco_hydro_13_N"/>
</dbReference>
<evidence type="ECO:0000256" key="7">
    <source>
        <dbReference type="ARBA" id="ARBA00023277"/>
    </source>
</evidence>
<dbReference type="Gene3D" id="3.20.20.80">
    <property type="entry name" value="Glycosidases"/>
    <property type="match status" value="1"/>
</dbReference>
<evidence type="ECO:0000256" key="5">
    <source>
        <dbReference type="ARBA" id="ARBA00022676"/>
    </source>
</evidence>
<dbReference type="SMART" id="SM00642">
    <property type="entry name" value="Aamy"/>
    <property type="match status" value="1"/>
</dbReference>
<dbReference type="GO" id="GO:0004553">
    <property type="term" value="F:hydrolase activity, hydrolyzing O-glycosyl compounds"/>
    <property type="evidence" value="ECO:0007669"/>
    <property type="project" value="InterPro"/>
</dbReference>
<dbReference type="SUPFAM" id="SSF51011">
    <property type="entry name" value="Glycosyl hydrolase domain"/>
    <property type="match status" value="1"/>
</dbReference>
<evidence type="ECO:0000256" key="8">
    <source>
        <dbReference type="PIRSR" id="PIRSR000463-1"/>
    </source>
</evidence>
<name>A0A831L9L7_9BACT</name>
<evidence type="ECO:0000256" key="6">
    <source>
        <dbReference type="ARBA" id="ARBA00022679"/>
    </source>
</evidence>
<evidence type="ECO:0000256" key="4">
    <source>
        <dbReference type="ARBA" id="ARBA00012541"/>
    </source>
</evidence>
<gene>
    <name evidence="10" type="ORF">ENN90_03070</name>
</gene>
<dbReference type="Pfam" id="PF02922">
    <property type="entry name" value="CBM_48"/>
    <property type="match status" value="1"/>
</dbReference>
<dbReference type="AlphaFoldDB" id="A0A831L9L7"/>
<feature type="active site" description="Proton donor" evidence="8">
    <location>
        <position position="382"/>
    </location>
</feature>
<reference evidence="10" key="1">
    <citation type="journal article" date="2020" name="mSystems">
        <title>Genome- and Community-Level Interaction Insights into Carbon Utilization and Element Cycling Functions of Hydrothermarchaeota in Hydrothermal Sediment.</title>
        <authorList>
            <person name="Zhou Z."/>
            <person name="Liu Y."/>
            <person name="Xu W."/>
            <person name="Pan J."/>
            <person name="Luo Z.H."/>
            <person name="Li M."/>
        </authorList>
    </citation>
    <scope>NUCLEOTIDE SEQUENCE [LARGE SCALE GENOMIC DNA]</scope>
    <source>
        <strain evidence="10">SpSt-1217</strain>
    </source>
</reference>
<dbReference type="EMBL" id="DSDK01000172">
    <property type="protein sequence ID" value="HDR50589.1"/>
    <property type="molecule type" value="Genomic_DNA"/>
</dbReference>